<proteinExistence type="predicted"/>
<evidence type="ECO:0000313" key="2">
    <source>
        <dbReference type="Proteomes" id="UP001596154"/>
    </source>
</evidence>
<name>A0ABW0UJ63_9ACTN</name>
<gene>
    <name evidence="1" type="ORF">ACFPZJ_07375</name>
</gene>
<dbReference type="Proteomes" id="UP001596154">
    <property type="component" value="Unassembled WGS sequence"/>
</dbReference>
<dbReference type="RefSeq" id="WP_381018799.1">
    <property type="nucleotide sequence ID" value="NZ_JBHSNY010000002.1"/>
</dbReference>
<organism evidence="1 2">
    <name type="scientific">Streptomyces bullii</name>
    <dbReference type="NCBI Taxonomy" id="349910"/>
    <lineage>
        <taxon>Bacteria</taxon>
        <taxon>Bacillati</taxon>
        <taxon>Actinomycetota</taxon>
        <taxon>Actinomycetes</taxon>
        <taxon>Kitasatosporales</taxon>
        <taxon>Streptomycetaceae</taxon>
        <taxon>Streptomyces</taxon>
    </lineage>
</organism>
<protein>
    <submittedName>
        <fullName evidence="1">Uncharacterized protein</fullName>
    </submittedName>
</protein>
<reference evidence="2" key="1">
    <citation type="journal article" date="2019" name="Int. J. Syst. Evol. Microbiol.">
        <title>The Global Catalogue of Microorganisms (GCM) 10K type strain sequencing project: providing services to taxonomists for standard genome sequencing and annotation.</title>
        <authorList>
            <consortium name="The Broad Institute Genomics Platform"/>
            <consortium name="The Broad Institute Genome Sequencing Center for Infectious Disease"/>
            <person name="Wu L."/>
            <person name="Ma J."/>
        </authorList>
    </citation>
    <scope>NUCLEOTIDE SEQUENCE [LARGE SCALE GENOMIC DNA]</scope>
    <source>
        <strain evidence="2">CGMCC 4.7248</strain>
    </source>
</reference>
<sequence>MNANIILGAASILGSLVLATATARWYWRPAPTGRHRAGRPILRPIEALEKTAALCATERRVTLHARTHITRELICMDCRNPSPDPLADQTREGAM</sequence>
<keyword evidence="2" id="KW-1185">Reference proteome</keyword>
<dbReference type="EMBL" id="JBHSNY010000002">
    <property type="protein sequence ID" value="MFC5633615.1"/>
    <property type="molecule type" value="Genomic_DNA"/>
</dbReference>
<comment type="caution">
    <text evidence="1">The sequence shown here is derived from an EMBL/GenBank/DDBJ whole genome shotgun (WGS) entry which is preliminary data.</text>
</comment>
<accession>A0ABW0UJ63</accession>
<evidence type="ECO:0000313" key="1">
    <source>
        <dbReference type="EMBL" id="MFC5633615.1"/>
    </source>
</evidence>